<evidence type="ECO:0008006" key="4">
    <source>
        <dbReference type="Google" id="ProtNLM"/>
    </source>
</evidence>
<organism evidence="2 3">
    <name type="scientific">Suillus fuscotomentosus</name>
    <dbReference type="NCBI Taxonomy" id="1912939"/>
    <lineage>
        <taxon>Eukaryota</taxon>
        <taxon>Fungi</taxon>
        <taxon>Dikarya</taxon>
        <taxon>Basidiomycota</taxon>
        <taxon>Agaricomycotina</taxon>
        <taxon>Agaricomycetes</taxon>
        <taxon>Agaricomycetidae</taxon>
        <taxon>Boletales</taxon>
        <taxon>Suillineae</taxon>
        <taxon>Suillaceae</taxon>
        <taxon>Suillus</taxon>
    </lineage>
</organism>
<name>A0AAD4EMG9_9AGAM</name>
<dbReference type="RefSeq" id="XP_041234477.1">
    <property type="nucleotide sequence ID" value="XM_041371344.1"/>
</dbReference>
<comment type="caution">
    <text evidence="2">The sequence shown here is derived from an EMBL/GenBank/DDBJ whole genome shotgun (WGS) entry which is preliminary data.</text>
</comment>
<sequence length="178" mass="19372">MMLSHGDSFSLHTRYKGWFGAKTKHEDIFRAYHESIKLHKEIRIVVNLSRKTTTEQAERSVPSGQSPGLLPTTSGISQGCPRFRILVIGKTGVGKSSLIGSAFRVGKEIVAHNKPGDANIDDEVISSQNDRFVLHNSKGFEPGDQDNLKIVRDFVGPDLAARATGRSKGDGFVGGVVK</sequence>
<dbReference type="Gene3D" id="3.40.50.300">
    <property type="entry name" value="P-loop containing nucleotide triphosphate hydrolases"/>
    <property type="match status" value="1"/>
</dbReference>
<dbReference type="SUPFAM" id="SSF52540">
    <property type="entry name" value="P-loop containing nucleoside triphosphate hydrolases"/>
    <property type="match status" value="1"/>
</dbReference>
<gene>
    <name evidence="2" type="ORF">F5891DRAFT_32353</name>
</gene>
<evidence type="ECO:0000313" key="2">
    <source>
        <dbReference type="EMBL" id="KAG1908902.1"/>
    </source>
</evidence>
<accession>A0AAD4EMG9</accession>
<dbReference type="EMBL" id="JABBWK010000001">
    <property type="protein sequence ID" value="KAG1908902.1"/>
    <property type="molecule type" value="Genomic_DNA"/>
</dbReference>
<feature type="region of interest" description="Disordered" evidence="1">
    <location>
        <begin position="53"/>
        <end position="74"/>
    </location>
</feature>
<dbReference type="AlphaFoldDB" id="A0AAD4EMG9"/>
<dbReference type="GeneID" id="64665642"/>
<reference evidence="2" key="1">
    <citation type="journal article" date="2020" name="New Phytol.">
        <title>Comparative genomics reveals dynamic genome evolution in host specialist ectomycorrhizal fungi.</title>
        <authorList>
            <person name="Lofgren L.A."/>
            <person name="Nguyen N.H."/>
            <person name="Vilgalys R."/>
            <person name="Ruytinx J."/>
            <person name="Liao H.L."/>
            <person name="Branco S."/>
            <person name="Kuo A."/>
            <person name="LaButti K."/>
            <person name="Lipzen A."/>
            <person name="Andreopoulos W."/>
            <person name="Pangilinan J."/>
            <person name="Riley R."/>
            <person name="Hundley H."/>
            <person name="Na H."/>
            <person name="Barry K."/>
            <person name="Grigoriev I.V."/>
            <person name="Stajich J.E."/>
            <person name="Kennedy P.G."/>
        </authorList>
    </citation>
    <scope>NUCLEOTIDE SEQUENCE</scope>
    <source>
        <strain evidence="2">FC203</strain>
    </source>
</reference>
<dbReference type="Proteomes" id="UP001195769">
    <property type="component" value="Unassembled WGS sequence"/>
</dbReference>
<feature type="compositionally biased region" description="Polar residues" evidence="1">
    <location>
        <begin position="62"/>
        <end position="74"/>
    </location>
</feature>
<keyword evidence="3" id="KW-1185">Reference proteome</keyword>
<evidence type="ECO:0000256" key="1">
    <source>
        <dbReference type="SAM" id="MobiDB-lite"/>
    </source>
</evidence>
<dbReference type="InterPro" id="IPR027417">
    <property type="entry name" value="P-loop_NTPase"/>
</dbReference>
<proteinExistence type="predicted"/>
<protein>
    <recommendedName>
        <fullName evidence="4">G domain-containing protein</fullName>
    </recommendedName>
</protein>
<evidence type="ECO:0000313" key="3">
    <source>
        <dbReference type="Proteomes" id="UP001195769"/>
    </source>
</evidence>